<feature type="domain" description="DUF4234" evidence="2">
    <location>
        <begin position="5"/>
        <end position="72"/>
    </location>
</feature>
<name>A0A9D2S0M7_9FIRM</name>
<keyword evidence="1" id="KW-0812">Transmembrane</keyword>
<accession>A0A9D2S0M7</accession>
<dbReference type="InterPro" id="IPR025328">
    <property type="entry name" value="DUF4234"/>
</dbReference>
<feature type="transmembrane region" description="Helical" evidence="1">
    <location>
        <begin position="47"/>
        <end position="65"/>
    </location>
</feature>
<feature type="transmembrane region" description="Helical" evidence="1">
    <location>
        <begin position="86"/>
        <end position="105"/>
    </location>
</feature>
<evidence type="ECO:0000259" key="2">
    <source>
        <dbReference type="Pfam" id="PF14018"/>
    </source>
</evidence>
<evidence type="ECO:0000313" key="3">
    <source>
        <dbReference type="EMBL" id="HJB38929.1"/>
    </source>
</evidence>
<sequence length="115" mass="12709">MIQKRSIPLCIILSLVTCGIYGLYWLVCLANDINTASGRDNDTSGGMVLLLSIITCNIYGLYWMYKAGEKVDEARTARGMTSQNNGLLYLLLSLFGFSIVSWALLQSELNQFAEG</sequence>
<reference evidence="3" key="2">
    <citation type="submission" date="2021-04" db="EMBL/GenBank/DDBJ databases">
        <authorList>
            <person name="Gilroy R."/>
        </authorList>
    </citation>
    <scope>NUCLEOTIDE SEQUENCE</scope>
    <source>
        <strain evidence="3">ChiBcec8-14828</strain>
    </source>
</reference>
<dbReference type="Pfam" id="PF14018">
    <property type="entry name" value="DUF4234"/>
    <property type="match status" value="1"/>
</dbReference>
<dbReference type="AlphaFoldDB" id="A0A9D2S0M7"/>
<keyword evidence="1" id="KW-1133">Transmembrane helix</keyword>
<feature type="transmembrane region" description="Helical" evidence="1">
    <location>
        <begin position="7"/>
        <end position="27"/>
    </location>
</feature>
<dbReference type="Proteomes" id="UP000824209">
    <property type="component" value="Unassembled WGS sequence"/>
</dbReference>
<evidence type="ECO:0000313" key="4">
    <source>
        <dbReference type="Proteomes" id="UP000824209"/>
    </source>
</evidence>
<proteinExistence type="predicted"/>
<comment type="caution">
    <text evidence="3">The sequence shown here is derived from an EMBL/GenBank/DDBJ whole genome shotgun (WGS) entry which is preliminary data.</text>
</comment>
<evidence type="ECO:0000256" key="1">
    <source>
        <dbReference type="SAM" id="Phobius"/>
    </source>
</evidence>
<gene>
    <name evidence="3" type="ORF">H9943_00875</name>
</gene>
<dbReference type="EMBL" id="DWYA01000008">
    <property type="protein sequence ID" value="HJB38929.1"/>
    <property type="molecule type" value="Genomic_DNA"/>
</dbReference>
<protein>
    <submittedName>
        <fullName evidence="3">DUF4234 domain-containing protein</fullName>
    </submittedName>
</protein>
<keyword evidence="1" id="KW-0472">Membrane</keyword>
<organism evidence="3 4">
    <name type="scientific">Candidatus Ruthenibacterium avium</name>
    <dbReference type="NCBI Taxonomy" id="2838751"/>
    <lineage>
        <taxon>Bacteria</taxon>
        <taxon>Bacillati</taxon>
        <taxon>Bacillota</taxon>
        <taxon>Clostridia</taxon>
        <taxon>Eubacteriales</taxon>
        <taxon>Oscillospiraceae</taxon>
        <taxon>Ruthenibacterium</taxon>
    </lineage>
</organism>
<reference evidence="3" key="1">
    <citation type="journal article" date="2021" name="PeerJ">
        <title>Extensive microbial diversity within the chicken gut microbiome revealed by metagenomics and culture.</title>
        <authorList>
            <person name="Gilroy R."/>
            <person name="Ravi A."/>
            <person name="Getino M."/>
            <person name="Pursley I."/>
            <person name="Horton D.L."/>
            <person name="Alikhan N.F."/>
            <person name="Baker D."/>
            <person name="Gharbi K."/>
            <person name="Hall N."/>
            <person name="Watson M."/>
            <person name="Adriaenssens E.M."/>
            <person name="Foster-Nyarko E."/>
            <person name="Jarju S."/>
            <person name="Secka A."/>
            <person name="Antonio M."/>
            <person name="Oren A."/>
            <person name="Chaudhuri R.R."/>
            <person name="La Ragione R."/>
            <person name="Hildebrand F."/>
            <person name="Pallen M.J."/>
        </authorList>
    </citation>
    <scope>NUCLEOTIDE SEQUENCE</scope>
    <source>
        <strain evidence="3">ChiBcec8-14828</strain>
    </source>
</reference>